<sequence>MPIPLPQAVVHDNVARALAEDIGPGDLSTAAVPADREVEATIIAREAGLLCGRPFVEAAFAQLDARIVIRWHTREGERLEADGQIATLRGTAGPLLTGERTALNFLQTLSGTATATAELVAAVSGTGARILDTRKTLPGLRSAQKYAVRVGGGHNHRHGLFDGILLKENHLAWAGGLEPAVRAARESAPHTVGVQVEVESLEEFRAALRAGADAVLLDNFSPADLRAAVESNREGCFLEASGNIGPTNAREVAETGVHAISSGALTRDLVSLDLSMRFRDTHGG</sequence>
<dbReference type="InterPro" id="IPR013785">
    <property type="entry name" value="Aldolase_TIM"/>
</dbReference>
<evidence type="ECO:0000256" key="3">
    <source>
        <dbReference type="ARBA" id="ARBA00009400"/>
    </source>
</evidence>
<evidence type="ECO:0000256" key="1">
    <source>
        <dbReference type="ARBA" id="ARBA00003237"/>
    </source>
</evidence>
<protein>
    <recommendedName>
        <fullName evidence="4">nicotinate-nucleotide diphosphorylase (carboxylating)</fullName>
        <ecNumber evidence="4">2.4.2.19</ecNumber>
    </recommendedName>
    <alternativeName>
        <fullName evidence="8">Quinolinate phosphoribosyltransferase [decarboxylating]</fullName>
    </alternativeName>
</protein>
<dbReference type="EC" id="2.4.2.19" evidence="4"/>
<dbReference type="Proteomes" id="UP001575181">
    <property type="component" value="Unassembled WGS sequence"/>
</dbReference>
<keyword evidence="6 9" id="KW-0328">Glycosyltransferase</keyword>
<comment type="function">
    <text evidence="1">Involved in the catabolism of quinolinic acid (QA).</text>
</comment>
<dbReference type="SUPFAM" id="SSF54675">
    <property type="entry name" value="Nicotinate/Quinolinate PRTase N-terminal domain-like"/>
    <property type="match status" value="1"/>
</dbReference>
<evidence type="ECO:0000313" key="13">
    <source>
        <dbReference type="Proteomes" id="UP001575181"/>
    </source>
</evidence>
<dbReference type="PIRSF" id="PIRSF006250">
    <property type="entry name" value="NadC_ModD"/>
    <property type="match status" value="1"/>
</dbReference>
<dbReference type="NCBIfam" id="TIGR00078">
    <property type="entry name" value="nadC"/>
    <property type="match status" value="1"/>
</dbReference>
<gene>
    <name evidence="12" type="primary">nadC</name>
    <name evidence="12" type="ORF">ACERLL_08220</name>
</gene>
<dbReference type="PANTHER" id="PTHR32179">
    <property type="entry name" value="NICOTINATE-NUCLEOTIDE PYROPHOSPHORYLASE [CARBOXYLATING]"/>
    <property type="match status" value="1"/>
</dbReference>
<accession>A0ABV4TW54</accession>
<dbReference type="InterPro" id="IPR022412">
    <property type="entry name" value="Quinolinate_PRibosylTrfase_N"/>
</dbReference>
<reference evidence="12 13" key="1">
    <citation type="submission" date="2024-08" db="EMBL/GenBank/DDBJ databases">
        <title>Whole-genome sequencing of halo(alkali)philic microorganisms from hypersaline lakes.</title>
        <authorList>
            <person name="Sorokin D.Y."/>
            <person name="Merkel A.Y."/>
            <person name="Messina E."/>
            <person name="Yakimov M."/>
        </authorList>
    </citation>
    <scope>NUCLEOTIDE SEQUENCE [LARGE SCALE GENOMIC DNA]</scope>
    <source>
        <strain evidence="12 13">Cl-TMA</strain>
    </source>
</reference>
<keyword evidence="13" id="KW-1185">Reference proteome</keyword>
<keyword evidence="7 9" id="KW-0808">Transferase</keyword>
<evidence type="ECO:0000259" key="11">
    <source>
        <dbReference type="Pfam" id="PF02749"/>
    </source>
</evidence>
<comment type="caution">
    <text evidence="12">The sequence shown here is derived from an EMBL/GenBank/DDBJ whole genome shotgun (WGS) entry which is preliminary data.</text>
</comment>
<dbReference type="PANTHER" id="PTHR32179:SF3">
    <property type="entry name" value="NICOTINATE-NUCLEOTIDE PYROPHOSPHORYLASE [CARBOXYLATING]"/>
    <property type="match status" value="1"/>
</dbReference>
<name>A0ABV4TW54_9GAMM</name>
<keyword evidence="5" id="KW-0662">Pyridine nucleotide biosynthesis</keyword>
<evidence type="ECO:0000256" key="8">
    <source>
        <dbReference type="ARBA" id="ARBA00033102"/>
    </source>
</evidence>
<dbReference type="Gene3D" id="3.20.20.70">
    <property type="entry name" value="Aldolase class I"/>
    <property type="match status" value="1"/>
</dbReference>
<comment type="similarity">
    <text evidence="3 9">Belongs to the NadC/ModD family.</text>
</comment>
<evidence type="ECO:0000313" key="12">
    <source>
        <dbReference type="EMBL" id="MFA9460809.1"/>
    </source>
</evidence>
<organism evidence="12 13">
    <name type="scientific">Thiohalorhabdus methylotrophus</name>
    <dbReference type="NCBI Taxonomy" id="3242694"/>
    <lineage>
        <taxon>Bacteria</taxon>
        <taxon>Pseudomonadati</taxon>
        <taxon>Pseudomonadota</taxon>
        <taxon>Gammaproteobacteria</taxon>
        <taxon>Thiohalorhabdales</taxon>
        <taxon>Thiohalorhabdaceae</taxon>
        <taxon>Thiohalorhabdus</taxon>
    </lineage>
</organism>
<evidence type="ECO:0000256" key="4">
    <source>
        <dbReference type="ARBA" id="ARBA00011944"/>
    </source>
</evidence>
<dbReference type="InterPro" id="IPR036068">
    <property type="entry name" value="Nicotinate_pribotase-like_C"/>
</dbReference>
<comment type="pathway">
    <text evidence="2">Cofactor biosynthesis; NAD(+) biosynthesis; nicotinate D-ribonucleotide from quinolinate: step 1/1.</text>
</comment>
<dbReference type="InterPro" id="IPR027277">
    <property type="entry name" value="NadC/ModD"/>
</dbReference>
<dbReference type="Pfam" id="PF02749">
    <property type="entry name" value="QRPTase_N"/>
    <property type="match status" value="1"/>
</dbReference>
<dbReference type="InterPro" id="IPR004393">
    <property type="entry name" value="NadC"/>
</dbReference>
<evidence type="ECO:0000256" key="9">
    <source>
        <dbReference type="PIRNR" id="PIRNR006250"/>
    </source>
</evidence>
<evidence type="ECO:0000256" key="2">
    <source>
        <dbReference type="ARBA" id="ARBA00004893"/>
    </source>
</evidence>
<feature type="domain" description="Quinolinate phosphoribosyl transferase N-terminal" evidence="11">
    <location>
        <begin position="26"/>
        <end position="110"/>
    </location>
</feature>
<dbReference type="GO" id="GO:0004514">
    <property type="term" value="F:nicotinate-nucleotide diphosphorylase (carboxylating) activity"/>
    <property type="evidence" value="ECO:0007669"/>
    <property type="project" value="UniProtKB-EC"/>
</dbReference>
<proteinExistence type="inferred from homology"/>
<dbReference type="InterPro" id="IPR002638">
    <property type="entry name" value="Quinolinate_PRibosylTrfase_C"/>
</dbReference>
<feature type="domain" description="Quinolinate phosphoribosyl transferase C-terminal" evidence="10">
    <location>
        <begin position="113"/>
        <end position="277"/>
    </location>
</feature>
<dbReference type="RefSeq" id="WP_373655596.1">
    <property type="nucleotide sequence ID" value="NZ_JBGUAW010000005.1"/>
</dbReference>
<dbReference type="Gene3D" id="3.90.1170.20">
    <property type="entry name" value="Quinolinate phosphoribosyl transferase, N-terminal domain"/>
    <property type="match status" value="1"/>
</dbReference>
<evidence type="ECO:0000256" key="5">
    <source>
        <dbReference type="ARBA" id="ARBA00022642"/>
    </source>
</evidence>
<dbReference type="InterPro" id="IPR037128">
    <property type="entry name" value="Quinolinate_PRibosylTase_N_sf"/>
</dbReference>
<evidence type="ECO:0000259" key="10">
    <source>
        <dbReference type="Pfam" id="PF01729"/>
    </source>
</evidence>
<dbReference type="CDD" id="cd01572">
    <property type="entry name" value="QPRTase"/>
    <property type="match status" value="1"/>
</dbReference>
<dbReference type="SUPFAM" id="SSF51690">
    <property type="entry name" value="Nicotinate/Quinolinate PRTase C-terminal domain-like"/>
    <property type="match status" value="1"/>
</dbReference>
<dbReference type="Pfam" id="PF01729">
    <property type="entry name" value="QRPTase_C"/>
    <property type="match status" value="1"/>
</dbReference>
<dbReference type="EMBL" id="JBGUAW010000005">
    <property type="protein sequence ID" value="MFA9460809.1"/>
    <property type="molecule type" value="Genomic_DNA"/>
</dbReference>
<evidence type="ECO:0000256" key="6">
    <source>
        <dbReference type="ARBA" id="ARBA00022676"/>
    </source>
</evidence>
<evidence type="ECO:0000256" key="7">
    <source>
        <dbReference type="ARBA" id="ARBA00022679"/>
    </source>
</evidence>